<name>A0A7J6V5R1_THATH</name>
<accession>A0A7J6V5R1</accession>
<feature type="non-terminal residue" evidence="2">
    <location>
        <position position="1"/>
    </location>
</feature>
<comment type="caution">
    <text evidence="2">The sequence shown here is derived from an EMBL/GenBank/DDBJ whole genome shotgun (WGS) entry which is preliminary data.</text>
</comment>
<gene>
    <name evidence="2" type="ORF">FRX31_030316</name>
</gene>
<evidence type="ECO:0000256" key="1">
    <source>
        <dbReference type="SAM" id="MobiDB-lite"/>
    </source>
</evidence>
<dbReference type="AlphaFoldDB" id="A0A7J6V5R1"/>
<dbReference type="Proteomes" id="UP000554482">
    <property type="component" value="Unassembled WGS sequence"/>
</dbReference>
<organism evidence="2 3">
    <name type="scientific">Thalictrum thalictroides</name>
    <name type="common">Rue-anemone</name>
    <name type="synonym">Anemone thalictroides</name>
    <dbReference type="NCBI Taxonomy" id="46969"/>
    <lineage>
        <taxon>Eukaryota</taxon>
        <taxon>Viridiplantae</taxon>
        <taxon>Streptophyta</taxon>
        <taxon>Embryophyta</taxon>
        <taxon>Tracheophyta</taxon>
        <taxon>Spermatophyta</taxon>
        <taxon>Magnoliopsida</taxon>
        <taxon>Ranunculales</taxon>
        <taxon>Ranunculaceae</taxon>
        <taxon>Thalictroideae</taxon>
        <taxon>Thalictrum</taxon>
    </lineage>
</organism>
<evidence type="ECO:0000313" key="2">
    <source>
        <dbReference type="EMBL" id="KAF5180097.1"/>
    </source>
</evidence>
<sequence>MSRFIMEETWDKAFPGGEWIVYFDDDNPPIYLVHGLKFEMLKDEDLMNAFDEADIDENVGDYSQNIEELMEANEEPTIQNTKDVISENKEPTIEECVTQEDQTLVEKNPAKKKWQDACDQLLLEKKEKRRHAMLLKRKKGKQVTNETAQGDESNIVEVEQLQKTRKKKKKGKKSTEVVESNIVEGEELQRKEGGRIDTDNLPEEVLDDDDNDYEILPPIVDLGEEVLNAEEESRSVASSDSEDYRLYTNFEEQTQDVFEGDEEETPQNVEMQPQGFVWKVEAYQRAYNFSVFPIPNDIEWNHPQYVVKPPPLERPTGRPKGKRIRGEDEPQKTTNKVR</sequence>
<feature type="region of interest" description="Disordered" evidence="1">
    <location>
        <begin position="302"/>
        <end position="338"/>
    </location>
</feature>
<evidence type="ECO:0000313" key="3">
    <source>
        <dbReference type="Proteomes" id="UP000554482"/>
    </source>
</evidence>
<dbReference type="EMBL" id="JABWDY010037860">
    <property type="protein sequence ID" value="KAF5180097.1"/>
    <property type="molecule type" value="Genomic_DNA"/>
</dbReference>
<protein>
    <submittedName>
        <fullName evidence="2">Uncharacterized protein</fullName>
    </submittedName>
</protein>
<reference evidence="2 3" key="1">
    <citation type="submission" date="2020-06" db="EMBL/GenBank/DDBJ databases">
        <title>Transcriptomic and genomic resources for Thalictrum thalictroides and T. hernandezii: Facilitating candidate gene discovery in an emerging model plant lineage.</title>
        <authorList>
            <person name="Arias T."/>
            <person name="Riano-Pachon D.M."/>
            <person name="Di Stilio V.S."/>
        </authorList>
    </citation>
    <scope>NUCLEOTIDE SEQUENCE [LARGE SCALE GENOMIC DNA]</scope>
    <source>
        <strain evidence="3">cv. WT478/WT964</strain>
        <tissue evidence="2">Leaves</tissue>
    </source>
</reference>
<proteinExistence type="predicted"/>
<keyword evidence="3" id="KW-1185">Reference proteome</keyword>